<evidence type="ECO:0000259" key="6">
    <source>
        <dbReference type="Pfam" id="PF17189"/>
    </source>
</evidence>
<dbReference type="PRINTS" id="PR00843">
    <property type="entry name" value="GLHYDRLASE30"/>
</dbReference>
<evidence type="ECO:0000256" key="1">
    <source>
        <dbReference type="ARBA" id="ARBA00005382"/>
    </source>
</evidence>
<dbReference type="InterPro" id="IPR017853">
    <property type="entry name" value="GH"/>
</dbReference>
<keyword evidence="8" id="KW-1185">Reference proteome</keyword>
<accession>A0A7H0VA38</accession>
<evidence type="ECO:0000313" key="8">
    <source>
        <dbReference type="Proteomes" id="UP000516305"/>
    </source>
</evidence>
<dbReference type="GO" id="GO:0006680">
    <property type="term" value="P:glucosylceramide catabolic process"/>
    <property type="evidence" value="ECO:0007669"/>
    <property type="project" value="TreeGrafter"/>
</dbReference>
<keyword evidence="4" id="KW-0326">Glycosidase</keyword>
<dbReference type="Gene3D" id="3.20.20.80">
    <property type="entry name" value="Glycosidases"/>
    <property type="match status" value="1"/>
</dbReference>
<comment type="similarity">
    <text evidence="1 4">Belongs to the glycosyl hydrolase 30 family.</text>
</comment>
<reference evidence="7 8" key="1">
    <citation type="submission" date="2020-08" db="EMBL/GenBank/DDBJ databases">
        <title>Croceimicrobium hydrocarbonivorans gen. nov., sp. nov., a novel marine bacterium isolated from a bacterial consortium that degrades polyethylene terephthalate.</title>
        <authorList>
            <person name="Liu R."/>
        </authorList>
    </citation>
    <scope>NUCLEOTIDE SEQUENCE [LARGE SCALE GENOMIC DNA]</scope>
    <source>
        <strain evidence="7 8">A20-9</strain>
    </source>
</reference>
<evidence type="ECO:0000256" key="2">
    <source>
        <dbReference type="ARBA" id="ARBA00022729"/>
    </source>
</evidence>
<dbReference type="EMBL" id="CP060139">
    <property type="protein sequence ID" value="QNR22586.1"/>
    <property type="molecule type" value="Genomic_DNA"/>
</dbReference>
<dbReference type="SUPFAM" id="SSF51445">
    <property type="entry name" value="(Trans)glycosidases"/>
    <property type="match status" value="1"/>
</dbReference>
<evidence type="ECO:0000313" key="7">
    <source>
        <dbReference type="EMBL" id="QNR22586.1"/>
    </source>
</evidence>
<organism evidence="7 8">
    <name type="scientific">Croceimicrobium hydrocarbonivorans</name>
    <dbReference type="NCBI Taxonomy" id="2761580"/>
    <lineage>
        <taxon>Bacteria</taxon>
        <taxon>Pseudomonadati</taxon>
        <taxon>Bacteroidota</taxon>
        <taxon>Flavobacteriia</taxon>
        <taxon>Flavobacteriales</taxon>
        <taxon>Owenweeksiaceae</taxon>
        <taxon>Croceimicrobium</taxon>
    </lineage>
</organism>
<dbReference type="InterPro" id="IPR033453">
    <property type="entry name" value="Glyco_hydro_30_TIM-barrel"/>
</dbReference>
<name>A0A7H0VA38_9FLAO</name>
<sequence length="497" mass="55960">MRIFKTSLFLSLILAACQPQEKPELEVYQSSASGDRLKKINAVAGQADFQIHLDSTQHFQRIEGFGGAITESSAHLIQALPADQRQALLAAYFSDSASAYNLARLHINSCDFSLSSYAYVAEGDATLSSFDLAPDRDDIIPTAQQALALADGDLRFFASPWTAPPWMKDNKHWYGGKLLPKYYDLWAQYFVKYAQAYADEGLPIWGFTIENEPLGNDANWESMHFSPEEMAQFIKGHLAPTLKAAGLESQLFIYDQNRGKELEEWADHLLSDSSLLPEIYGTAVHWYTSTYKWFPESLQHTHKLAPKKQIWNTEACVDAEVPHWQDDAWYWKKEATDWGYTWAPESDKPDHPKYVPVYRYARDIIGCLNNEVSAWVDWNIVLDRQGGPNHASNWCVAPVIVDTTSAQIYYTPLYDALRHFSHFIKAGAYKIQAESNLPEGVHFTAVRNPDGSLALVVLNTTNQELNIELKLENQHLGLTAIAPSALQTLVVPVKGKA</sequence>
<dbReference type="Pfam" id="PF02055">
    <property type="entry name" value="Glyco_hydro_30"/>
    <property type="match status" value="1"/>
</dbReference>
<keyword evidence="3 4" id="KW-0378">Hydrolase</keyword>
<dbReference type="PANTHER" id="PTHR11069:SF23">
    <property type="entry name" value="LYSOSOMAL ACID GLUCOSYLCERAMIDASE"/>
    <property type="match status" value="1"/>
</dbReference>
<evidence type="ECO:0000256" key="4">
    <source>
        <dbReference type="RuleBase" id="RU361188"/>
    </source>
</evidence>
<dbReference type="RefSeq" id="WP_210757152.1">
    <property type="nucleotide sequence ID" value="NZ_CP060139.1"/>
</dbReference>
<dbReference type="InterPro" id="IPR001139">
    <property type="entry name" value="Glyco_hydro_30"/>
</dbReference>
<evidence type="ECO:0000256" key="3">
    <source>
        <dbReference type="ARBA" id="ARBA00022801"/>
    </source>
</evidence>
<dbReference type="PANTHER" id="PTHR11069">
    <property type="entry name" value="GLUCOSYLCERAMIDASE"/>
    <property type="match status" value="1"/>
</dbReference>
<dbReference type="KEGG" id="chyd:H4K34_09310"/>
<protein>
    <submittedName>
        <fullName evidence="7">Glycoside hydrolase family 30 protein</fullName>
    </submittedName>
</protein>
<dbReference type="AlphaFoldDB" id="A0A7H0VA38"/>
<dbReference type="Proteomes" id="UP000516305">
    <property type="component" value="Chromosome"/>
</dbReference>
<dbReference type="GO" id="GO:0004348">
    <property type="term" value="F:glucosylceramidase activity"/>
    <property type="evidence" value="ECO:0007669"/>
    <property type="project" value="InterPro"/>
</dbReference>
<dbReference type="PROSITE" id="PS51257">
    <property type="entry name" value="PROKAR_LIPOPROTEIN"/>
    <property type="match status" value="1"/>
</dbReference>
<dbReference type="Gene3D" id="2.60.40.1180">
    <property type="entry name" value="Golgi alpha-mannosidase II"/>
    <property type="match status" value="1"/>
</dbReference>
<gene>
    <name evidence="7" type="ORF">H4K34_09310</name>
</gene>
<proteinExistence type="inferred from homology"/>
<feature type="domain" description="Glycosyl hydrolase family 30 TIM-barrel" evidence="5">
    <location>
        <begin position="62"/>
        <end position="424"/>
    </location>
</feature>
<keyword evidence="2" id="KW-0732">Signal</keyword>
<dbReference type="Pfam" id="PF17189">
    <property type="entry name" value="Glyco_hydro_30C"/>
    <property type="match status" value="1"/>
</dbReference>
<feature type="domain" description="Glycosyl hydrolase family 30 beta sandwich" evidence="6">
    <location>
        <begin position="427"/>
        <end position="489"/>
    </location>
</feature>
<dbReference type="GO" id="GO:0016020">
    <property type="term" value="C:membrane"/>
    <property type="evidence" value="ECO:0007669"/>
    <property type="project" value="GOC"/>
</dbReference>
<dbReference type="InterPro" id="IPR033452">
    <property type="entry name" value="GH30_C"/>
</dbReference>
<evidence type="ECO:0000259" key="5">
    <source>
        <dbReference type="Pfam" id="PF02055"/>
    </source>
</evidence>
<dbReference type="InterPro" id="IPR013780">
    <property type="entry name" value="Glyco_hydro_b"/>
</dbReference>